<dbReference type="InterPro" id="IPR009061">
    <property type="entry name" value="DNA-bd_dom_put_sf"/>
</dbReference>
<dbReference type="InterPro" id="IPR041657">
    <property type="entry name" value="HTH_17"/>
</dbReference>
<sequence>MQIEKLENYYTLRETAEKLRIKPTTLYGWVRNKKITCYKNGRKYLFTDKDILNKLNKNRINNDNE</sequence>
<gene>
    <name evidence="2" type="ORF">EVJ47_06565</name>
</gene>
<dbReference type="EMBL" id="SGBD01000003">
    <property type="protein sequence ID" value="RZD14325.1"/>
    <property type="molecule type" value="Genomic_DNA"/>
</dbReference>
<organism evidence="2 3">
    <name type="scientific">Candidatus Acidulodesulfobacterium ferriphilum</name>
    <dbReference type="NCBI Taxonomy" id="2597223"/>
    <lineage>
        <taxon>Bacteria</taxon>
        <taxon>Deltaproteobacteria</taxon>
        <taxon>Candidatus Acidulodesulfobacterales</taxon>
        <taxon>Candidatus Acidulodesulfobacterium</taxon>
    </lineage>
</organism>
<feature type="domain" description="Helix-turn-helix" evidence="1">
    <location>
        <begin position="9"/>
        <end position="53"/>
    </location>
</feature>
<evidence type="ECO:0000259" key="1">
    <source>
        <dbReference type="Pfam" id="PF12728"/>
    </source>
</evidence>
<dbReference type="GO" id="GO:0003677">
    <property type="term" value="F:DNA binding"/>
    <property type="evidence" value="ECO:0007669"/>
    <property type="project" value="UniProtKB-KW"/>
</dbReference>
<proteinExistence type="predicted"/>
<evidence type="ECO:0000313" key="2">
    <source>
        <dbReference type="EMBL" id="RZD14325.1"/>
    </source>
</evidence>
<dbReference type="Pfam" id="PF12728">
    <property type="entry name" value="HTH_17"/>
    <property type="match status" value="1"/>
</dbReference>
<keyword evidence="2" id="KW-0238">DNA-binding</keyword>
<name>A0A519BAL5_9DELT</name>
<dbReference type="NCBIfam" id="TIGR01764">
    <property type="entry name" value="excise"/>
    <property type="match status" value="1"/>
</dbReference>
<dbReference type="SUPFAM" id="SSF46955">
    <property type="entry name" value="Putative DNA-binding domain"/>
    <property type="match status" value="1"/>
</dbReference>
<protein>
    <submittedName>
        <fullName evidence="2">DNA-binding protein</fullName>
    </submittedName>
</protein>
<dbReference type="InterPro" id="IPR010093">
    <property type="entry name" value="SinI_DNA-bd"/>
</dbReference>
<reference evidence="2 3" key="1">
    <citation type="submission" date="2019-01" db="EMBL/GenBank/DDBJ databases">
        <title>Insights into ecological role of a new deltaproteobacterial order Candidatus Sinidesulfobacterales (Sva0485) by metagenomics and metatranscriptomics.</title>
        <authorList>
            <person name="Tan S."/>
            <person name="Liu J."/>
            <person name="Fang Y."/>
            <person name="Hedlund B.P."/>
            <person name="Lian Z.H."/>
            <person name="Huang L.Y."/>
            <person name="Li J.T."/>
            <person name="Huang L.N."/>
            <person name="Li W.J."/>
            <person name="Jiang H.C."/>
            <person name="Dong H.L."/>
            <person name="Shu W.S."/>
        </authorList>
    </citation>
    <scope>NUCLEOTIDE SEQUENCE [LARGE SCALE GENOMIC DNA]</scope>
    <source>
        <strain evidence="2">AP3</strain>
    </source>
</reference>
<evidence type="ECO:0000313" key="3">
    <source>
        <dbReference type="Proteomes" id="UP000320813"/>
    </source>
</evidence>
<accession>A0A519BAL5</accession>
<dbReference type="Proteomes" id="UP000320813">
    <property type="component" value="Unassembled WGS sequence"/>
</dbReference>
<dbReference type="AlphaFoldDB" id="A0A519BAL5"/>
<comment type="caution">
    <text evidence="2">The sequence shown here is derived from an EMBL/GenBank/DDBJ whole genome shotgun (WGS) entry which is preliminary data.</text>
</comment>
<dbReference type="Gene3D" id="1.10.1660.10">
    <property type="match status" value="1"/>
</dbReference>